<proteinExistence type="predicted"/>
<evidence type="ECO:0000313" key="3">
    <source>
        <dbReference type="Proteomes" id="UP001240447"/>
    </source>
</evidence>
<protein>
    <recommendedName>
        <fullName evidence="4">DUF3089 domain-containing protein</fullName>
    </recommendedName>
</protein>
<dbReference type="EMBL" id="JAUSQM010000001">
    <property type="protein sequence ID" value="MDP9820889.1"/>
    <property type="molecule type" value="Genomic_DNA"/>
</dbReference>
<name>A0ABT9NL01_9ACTN</name>
<evidence type="ECO:0000256" key="1">
    <source>
        <dbReference type="SAM" id="MobiDB-lite"/>
    </source>
</evidence>
<organism evidence="2 3">
    <name type="scientific">Nocardioides massiliensis</name>
    <dbReference type="NCBI Taxonomy" id="1325935"/>
    <lineage>
        <taxon>Bacteria</taxon>
        <taxon>Bacillati</taxon>
        <taxon>Actinomycetota</taxon>
        <taxon>Actinomycetes</taxon>
        <taxon>Propionibacteriales</taxon>
        <taxon>Nocardioidaceae</taxon>
        <taxon>Nocardioides</taxon>
    </lineage>
</organism>
<dbReference type="Pfam" id="PF11288">
    <property type="entry name" value="DUF3089"/>
    <property type="match status" value="1"/>
</dbReference>
<keyword evidence="3" id="KW-1185">Reference proteome</keyword>
<feature type="region of interest" description="Disordered" evidence="1">
    <location>
        <begin position="82"/>
        <end position="101"/>
    </location>
</feature>
<gene>
    <name evidence="2" type="ORF">J2S59_000698</name>
</gene>
<reference evidence="2 3" key="1">
    <citation type="submission" date="2023-07" db="EMBL/GenBank/DDBJ databases">
        <title>Sequencing the genomes of 1000 actinobacteria strains.</title>
        <authorList>
            <person name="Klenk H.-P."/>
        </authorList>
    </citation>
    <scope>NUCLEOTIDE SEQUENCE [LARGE SCALE GENOMIC DNA]</scope>
    <source>
        <strain evidence="2 3">GD13</strain>
    </source>
</reference>
<dbReference type="RefSeq" id="WP_068120701.1">
    <property type="nucleotide sequence ID" value="NZ_CCXJ01000302.1"/>
</dbReference>
<dbReference type="Gene3D" id="3.40.50.1820">
    <property type="entry name" value="alpha/beta hydrolase"/>
    <property type="match status" value="1"/>
</dbReference>
<dbReference type="Proteomes" id="UP001240447">
    <property type="component" value="Unassembled WGS sequence"/>
</dbReference>
<accession>A0ABT9NL01</accession>
<evidence type="ECO:0008006" key="4">
    <source>
        <dbReference type="Google" id="ProtNLM"/>
    </source>
</evidence>
<comment type="caution">
    <text evidence="2">The sequence shown here is derived from an EMBL/GenBank/DDBJ whole genome shotgun (WGS) entry which is preliminary data.</text>
</comment>
<sequence length="415" mass="44992">MSSPRPLRRPFLRRLHERGLRAVVATGALVLVATACQLDSSVAQDVVRGQETGQDAEPMSATTVSWLCWPGRADPCSIPLDTTVRTRGKPDRVQTPARPRPAKRPVDCFYVYPTVTNQWSPNASPTAAPEVQAIARYQAARFSSQCRVFAPLYRQISATGGLLATMTAETAYSDIRSAWTSFLSRVDTKRGFVLIGHSQGTLMLRRLLREEIETRPAVRKRLVGALLVGGNVTTRTGRTTGGDFTHVPLCTKRAQAGCVVAYSSYATDPPWVSLFGNTRTDFSGWALGRQPAVNEQVACVDPAVVAGTKGAFSIVLPSGRFPGGGVQWSLSRALPGGEPTAPTTWVRLADKYAGTCRTVNGSNVLRYAARPGSQAPRQVIPGTGTHLLDINLGLDRLVRVVQLQAATWTRQQTRR</sequence>
<evidence type="ECO:0000313" key="2">
    <source>
        <dbReference type="EMBL" id="MDP9820889.1"/>
    </source>
</evidence>
<dbReference type="SUPFAM" id="SSF53474">
    <property type="entry name" value="alpha/beta-Hydrolases"/>
    <property type="match status" value="1"/>
</dbReference>
<dbReference type="InterPro" id="IPR021440">
    <property type="entry name" value="DUF3089"/>
</dbReference>
<dbReference type="InterPro" id="IPR029058">
    <property type="entry name" value="AB_hydrolase_fold"/>
</dbReference>